<evidence type="ECO:0000313" key="3">
    <source>
        <dbReference type="Proteomes" id="UP001465668"/>
    </source>
</evidence>
<comment type="caution">
    <text evidence="2">The sequence shown here is derived from an EMBL/GenBank/DDBJ whole genome shotgun (WGS) entry which is preliminary data.</text>
</comment>
<evidence type="ECO:0000256" key="1">
    <source>
        <dbReference type="SAM" id="SignalP"/>
    </source>
</evidence>
<gene>
    <name evidence="2" type="ORF">SCAR479_07744</name>
</gene>
<organism evidence="2 3">
    <name type="scientific">Seiridium cardinale</name>
    <dbReference type="NCBI Taxonomy" id="138064"/>
    <lineage>
        <taxon>Eukaryota</taxon>
        <taxon>Fungi</taxon>
        <taxon>Dikarya</taxon>
        <taxon>Ascomycota</taxon>
        <taxon>Pezizomycotina</taxon>
        <taxon>Sordariomycetes</taxon>
        <taxon>Xylariomycetidae</taxon>
        <taxon>Amphisphaeriales</taxon>
        <taxon>Sporocadaceae</taxon>
        <taxon>Seiridium</taxon>
    </lineage>
</organism>
<proteinExistence type="predicted"/>
<feature type="chain" id="PRO_5045319465" evidence="1">
    <location>
        <begin position="23"/>
        <end position="45"/>
    </location>
</feature>
<sequence>MQYVTHWSLSLILSICPLDLTADKSAILSTIQGKAPWRSGSAPGS</sequence>
<evidence type="ECO:0000313" key="2">
    <source>
        <dbReference type="EMBL" id="KAK9775637.1"/>
    </source>
</evidence>
<name>A0ABR2XPE9_9PEZI</name>
<protein>
    <submittedName>
        <fullName evidence="2">Uncharacterized protein</fullName>
    </submittedName>
</protein>
<dbReference type="Proteomes" id="UP001465668">
    <property type="component" value="Unassembled WGS sequence"/>
</dbReference>
<dbReference type="EMBL" id="JARVKM010000033">
    <property type="protein sequence ID" value="KAK9775637.1"/>
    <property type="molecule type" value="Genomic_DNA"/>
</dbReference>
<accession>A0ABR2XPE9</accession>
<keyword evidence="3" id="KW-1185">Reference proteome</keyword>
<feature type="signal peptide" evidence="1">
    <location>
        <begin position="1"/>
        <end position="22"/>
    </location>
</feature>
<keyword evidence="1" id="KW-0732">Signal</keyword>
<reference evidence="2 3" key="1">
    <citation type="submission" date="2024-02" db="EMBL/GenBank/DDBJ databases">
        <title>First draft genome assembly of two strains of Seiridium cardinale.</title>
        <authorList>
            <person name="Emiliani G."/>
            <person name="Scali E."/>
        </authorList>
    </citation>
    <scope>NUCLEOTIDE SEQUENCE [LARGE SCALE GENOMIC DNA]</scope>
    <source>
        <strain evidence="2 3">BM-138-000479</strain>
    </source>
</reference>